<accession>A0A1E4SB33</accession>
<dbReference type="InterPro" id="IPR051059">
    <property type="entry name" value="VerF-like"/>
</dbReference>
<dbReference type="GO" id="GO:0000981">
    <property type="term" value="F:DNA-binding transcription factor activity, RNA polymerase II-specific"/>
    <property type="evidence" value="ECO:0007669"/>
    <property type="project" value="InterPro"/>
</dbReference>
<name>A0A1E4SB33_9ASCO</name>
<comment type="subcellular location">
    <subcellularLocation>
        <location evidence="1">Nucleus</location>
    </subcellularLocation>
</comment>
<evidence type="ECO:0000256" key="2">
    <source>
        <dbReference type="ARBA" id="ARBA00022723"/>
    </source>
</evidence>
<evidence type="ECO:0000256" key="6">
    <source>
        <dbReference type="ARBA" id="ARBA00023242"/>
    </source>
</evidence>
<dbReference type="CDD" id="cd12148">
    <property type="entry name" value="fungal_TF_MHR"/>
    <property type="match status" value="1"/>
</dbReference>
<evidence type="ECO:0000256" key="7">
    <source>
        <dbReference type="SAM" id="MobiDB-lite"/>
    </source>
</evidence>
<feature type="compositionally biased region" description="Low complexity" evidence="7">
    <location>
        <begin position="84"/>
        <end position="94"/>
    </location>
</feature>
<dbReference type="GO" id="GO:0000978">
    <property type="term" value="F:RNA polymerase II cis-regulatory region sequence-specific DNA binding"/>
    <property type="evidence" value="ECO:0007669"/>
    <property type="project" value="InterPro"/>
</dbReference>
<dbReference type="PANTHER" id="PTHR40626">
    <property type="entry name" value="MIP31509P"/>
    <property type="match status" value="1"/>
</dbReference>
<dbReference type="InterPro" id="IPR007219">
    <property type="entry name" value="XnlR_reg_dom"/>
</dbReference>
<evidence type="ECO:0000256" key="4">
    <source>
        <dbReference type="ARBA" id="ARBA00022771"/>
    </source>
</evidence>
<gene>
    <name evidence="9" type="ORF">CANTADRAFT_27737</name>
</gene>
<evidence type="ECO:0000256" key="1">
    <source>
        <dbReference type="ARBA" id="ARBA00004123"/>
    </source>
</evidence>
<evidence type="ECO:0000256" key="5">
    <source>
        <dbReference type="ARBA" id="ARBA00022833"/>
    </source>
</evidence>
<dbReference type="OrthoDB" id="1405595at2759"/>
<dbReference type="GO" id="GO:0008270">
    <property type="term" value="F:zinc ion binding"/>
    <property type="evidence" value="ECO:0007669"/>
    <property type="project" value="UniProtKB-KW"/>
</dbReference>
<keyword evidence="5" id="KW-0862">Zinc</keyword>
<dbReference type="PANTHER" id="PTHR40626:SF11">
    <property type="entry name" value="ZINC FINGER PROTEIN YPR022C"/>
    <property type="match status" value="1"/>
</dbReference>
<evidence type="ECO:0000256" key="3">
    <source>
        <dbReference type="ARBA" id="ARBA00022737"/>
    </source>
</evidence>
<keyword evidence="10" id="KW-1185">Reference proteome</keyword>
<keyword evidence="3" id="KW-0677">Repeat</keyword>
<protein>
    <recommendedName>
        <fullName evidence="8">Xylanolytic transcriptional activator regulatory domain-containing protein</fullName>
    </recommendedName>
</protein>
<reference evidence="10" key="1">
    <citation type="submission" date="2016-05" db="EMBL/GenBank/DDBJ databases">
        <title>Comparative genomics of biotechnologically important yeasts.</title>
        <authorList>
            <consortium name="DOE Joint Genome Institute"/>
            <person name="Riley R."/>
            <person name="Haridas S."/>
            <person name="Wolfe K.H."/>
            <person name="Lopes M.R."/>
            <person name="Hittinger C.T."/>
            <person name="Goker M."/>
            <person name="Salamov A."/>
            <person name="Wisecaver J."/>
            <person name="Long T.M."/>
            <person name="Aerts A.L."/>
            <person name="Barry K."/>
            <person name="Choi C."/>
            <person name="Clum A."/>
            <person name="Coughlan A.Y."/>
            <person name="Deshpande S."/>
            <person name="Douglass A.P."/>
            <person name="Hanson S.J."/>
            <person name="Klenk H.-P."/>
            <person name="Labutti K."/>
            <person name="Lapidus A."/>
            <person name="Lindquist E."/>
            <person name="Lipzen A."/>
            <person name="Meier-Kolthoff J.P."/>
            <person name="Ohm R.A."/>
            <person name="Otillar R.P."/>
            <person name="Pangilinan J."/>
            <person name="Peng Y."/>
            <person name="Rokas A."/>
            <person name="Rosa C.A."/>
            <person name="Scheuner C."/>
            <person name="Sibirny A.A."/>
            <person name="Slot J.C."/>
            <person name="Stielow J.B."/>
            <person name="Sun H."/>
            <person name="Kurtzman C.P."/>
            <person name="Blackwell M."/>
            <person name="Grigoriev I.V."/>
            <person name="Jeffries T.W."/>
        </authorList>
    </citation>
    <scope>NUCLEOTIDE SEQUENCE [LARGE SCALE GENOMIC DNA]</scope>
    <source>
        <strain evidence="10">NRRL Y-17324</strain>
    </source>
</reference>
<evidence type="ECO:0000259" key="8">
    <source>
        <dbReference type="Pfam" id="PF04082"/>
    </source>
</evidence>
<dbReference type="GO" id="GO:0000785">
    <property type="term" value="C:chromatin"/>
    <property type="evidence" value="ECO:0007669"/>
    <property type="project" value="TreeGrafter"/>
</dbReference>
<keyword evidence="6" id="KW-0539">Nucleus</keyword>
<evidence type="ECO:0000313" key="9">
    <source>
        <dbReference type="EMBL" id="ODV76724.1"/>
    </source>
</evidence>
<organism evidence="9 10">
    <name type="scientific">Suhomyces tanzawaensis NRRL Y-17324</name>
    <dbReference type="NCBI Taxonomy" id="984487"/>
    <lineage>
        <taxon>Eukaryota</taxon>
        <taxon>Fungi</taxon>
        <taxon>Dikarya</taxon>
        <taxon>Ascomycota</taxon>
        <taxon>Saccharomycotina</taxon>
        <taxon>Pichiomycetes</taxon>
        <taxon>Debaryomycetaceae</taxon>
        <taxon>Suhomyces</taxon>
    </lineage>
</organism>
<dbReference type="EMBL" id="KV453918">
    <property type="protein sequence ID" value="ODV76724.1"/>
    <property type="molecule type" value="Genomic_DNA"/>
</dbReference>
<sequence>MFVRKDVKEKHEYRHNLKLGKIKRNRDALGTVFHHGQFELDQVLHKEDPEIALSSELLARGVVRPAMSRTMKDYPGEVDKNMTSASPSTSVSESNPLTNGQIHTLNSLLNDEPLYEHVNNDKATNFAQEADISKDPVGFVPTDLTQWLFNDEAFLNQSTNSSPTSNILNDLDLKAAKMLEDAFCTSPNFPLANYQTSVDDRIIQSMISYIPKLALKQLGVIQIERCLELYWSICHIQFPILHKPSFDTAKVHPLLLLCIIMMGAGVARFSGVNESEILHDPQDLADTIAVPLRWLVLSSDDFCSPPKAWILQVLIILEIYEILLSSRKLHERAYLHHGLKIQLLRRSPLLGGDPTNQYNDYKELTEGSDAWKSWIELESLKRATLVSFYLDTIHATIFGHEIILFAHQIKLLMPCDDMLWEMSNIDKNNLPPQTETPRFITALTKLLHQQNFDVGPLSKKILLAGLLTIKVQMEKKDLEVTFLDWKPVKESWKDTIYKAIEVWRDDICHEDCCDSRNAFYLSSSNNAELMPAPFSIADKKCKFPIYHLSQTFMRIKQYDCIIFAGASNRMNVKTTDRDYKVVKERINTWANSYSGRISVLHCYIFLNEMLFKGNEKLYYNPSKDPLFHRPNIVALSLFVIWAYNYSLGGSESSSYLEYSGRDKTIQLSNSTFKEDGYDYLKRIIDTLKEETSQQTISNRLLNEYNEILPKIKNKHYLVGFLSLFLEGFKSCQSEVCREYGGLLENCIERSLGKKYKVMQ</sequence>
<keyword evidence="4" id="KW-0863">Zinc-finger</keyword>
<dbReference type="GeneID" id="30982341"/>
<dbReference type="GO" id="GO:0005634">
    <property type="term" value="C:nucleus"/>
    <property type="evidence" value="ECO:0007669"/>
    <property type="project" value="UniProtKB-SubCell"/>
</dbReference>
<feature type="domain" description="Xylanolytic transcriptional activator regulatory" evidence="8">
    <location>
        <begin position="227"/>
        <end position="505"/>
    </location>
</feature>
<dbReference type="Pfam" id="PF04082">
    <property type="entry name" value="Fungal_trans"/>
    <property type="match status" value="1"/>
</dbReference>
<proteinExistence type="predicted"/>
<dbReference type="GO" id="GO:0006351">
    <property type="term" value="P:DNA-templated transcription"/>
    <property type="evidence" value="ECO:0007669"/>
    <property type="project" value="InterPro"/>
</dbReference>
<dbReference type="Proteomes" id="UP000094285">
    <property type="component" value="Unassembled WGS sequence"/>
</dbReference>
<feature type="region of interest" description="Disordered" evidence="7">
    <location>
        <begin position="72"/>
        <end position="99"/>
    </location>
</feature>
<evidence type="ECO:0000313" key="10">
    <source>
        <dbReference type="Proteomes" id="UP000094285"/>
    </source>
</evidence>
<keyword evidence="2" id="KW-0479">Metal-binding</keyword>
<dbReference type="STRING" id="984487.A0A1E4SB33"/>
<dbReference type="AlphaFoldDB" id="A0A1E4SB33"/>
<dbReference type="RefSeq" id="XP_020061846.1">
    <property type="nucleotide sequence ID" value="XM_020208204.1"/>
</dbReference>